<dbReference type="PANTHER" id="PTHR10039">
    <property type="entry name" value="AMELOGENIN"/>
    <property type="match status" value="1"/>
</dbReference>
<gene>
    <name evidence="4" type="ORF">DNG_09748</name>
</gene>
<dbReference type="Gene3D" id="3.40.50.300">
    <property type="entry name" value="P-loop containing nucleotide triphosphate hydrolases"/>
    <property type="match status" value="1"/>
</dbReference>
<evidence type="ECO:0000313" key="4">
    <source>
        <dbReference type="EMBL" id="SPO07054.1"/>
    </source>
</evidence>
<dbReference type="EMBL" id="ONZQ02000018">
    <property type="protein sequence ID" value="SPO07054.1"/>
    <property type="molecule type" value="Genomic_DNA"/>
</dbReference>
<dbReference type="Pfam" id="PF24883">
    <property type="entry name" value="NPHP3_N"/>
    <property type="match status" value="1"/>
</dbReference>
<dbReference type="InterPro" id="IPR007111">
    <property type="entry name" value="NACHT_NTPase"/>
</dbReference>
<dbReference type="InterPro" id="IPR002110">
    <property type="entry name" value="Ankyrin_rpt"/>
</dbReference>
<dbReference type="Gene3D" id="1.25.40.20">
    <property type="entry name" value="Ankyrin repeat-containing domain"/>
    <property type="match status" value="1"/>
</dbReference>
<dbReference type="SUPFAM" id="SSF52540">
    <property type="entry name" value="P-loop containing nucleoside triphosphate hydrolases"/>
    <property type="match status" value="1"/>
</dbReference>
<evidence type="ECO:0000313" key="5">
    <source>
        <dbReference type="Proteomes" id="UP001187682"/>
    </source>
</evidence>
<sequence>MASPDPLQKIFNDVKADFERSLPANTPFRDVLAAGTLDKIWDTVDKLQRDQGKVNHLRHLLRIQPYLERLQGFSATIEVFVSSKAEVLALIWGPIKLLLMWTSEWQQGFNAVVQTMERIGDLLPQFSDVLVHFVDKKLIRDVLGLFYRDILDFYLEGLKLFGLSRRKIMFETLWPRSKEKLKVIEGNIERHAQLLGSNITFEHIKREADARVSSLKEFRESELARAKQKFQALETAICPPVYDDRLDWLRTRTCPGTAKWLAQDQVFNQWMDLSSQATRLLWLQGIPGAGKTFLASWVVAKAKEKGRTIYAFPSHVHSNTTAKSVIHSLLFQLASDDVDLQAIITDSNKRDLKSDMAVAKEVLKSALQFAGGAFIVVDGLDEVEKVERQQLLQSLMDILNACGELGLRICIASRPEDDIAKILRRRGATIRVDGNNSLGIQTYINKRYEEWMNNTDFLDEGKKEIKAFLYPLVTKAKGMFLYARIVIDNVADLNSIDDIRKELRVLPEDLDDAMVKRIIGWIGCSPTPLKVYELEQALLVNDRRHADAPVVDSSLNIVELCGPIVEVVGEMPQFVHFTVKEYAFDGRSGFTSMIESTMDLLVACLTYLCYDALRDDLDDDQLRDNILSGKYRFQAFASSSWLILATKYARLTRDRSNLASINLLMQNLSDELTNPKFRNESGKDAGQDQVLASRANRLWPGAPEFVTNSFRFHNSHTQDLWTMNNAETWTHLDPLLVSSSCARVEAFYITLLCHQKDTEHKADCKTNHSRPWKCSVKSCDFSIIGYLSQEALDNHRKRVHRAIRETATTEASALDDEALYPLLYDLVGTGDIDELEAVWQTCRERVNDFTHAELVTMAAGQGSLPIVKLLLEWDDEKQGPRSPAVKFNAVVHDAVQSGNLELTRWILARATARGCNPATRYRETVVAVLKSDSTEVFNIWHSMIIVSGESLDNYLFPELFEKTVLTTARRFPDQEMRLFETWRSLVGLGKAWEADLGRALTLVAQTTLSIEQAKVLLELGAPIDYPNWKGGRGYTSLHWAAKKTSSEAAQFMKFLLLQGANPGLAFGIACAEKEAGARNIETWLDMTWEELVRWAEAQRETAKNYVE</sequence>
<feature type="repeat" description="ANK" evidence="2">
    <location>
        <begin position="1032"/>
        <end position="1061"/>
    </location>
</feature>
<protein>
    <recommendedName>
        <fullName evidence="3">NACHT domain-containing protein</fullName>
    </recommendedName>
</protein>
<evidence type="ECO:0000259" key="3">
    <source>
        <dbReference type="PROSITE" id="PS50837"/>
    </source>
</evidence>
<dbReference type="InterPro" id="IPR027417">
    <property type="entry name" value="P-loop_NTPase"/>
</dbReference>
<dbReference type="AlphaFoldDB" id="A0AAE8N7T0"/>
<organism evidence="4 5">
    <name type="scientific">Cephalotrichum gorgonifer</name>
    <dbReference type="NCBI Taxonomy" id="2041049"/>
    <lineage>
        <taxon>Eukaryota</taxon>
        <taxon>Fungi</taxon>
        <taxon>Dikarya</taxon>
        <taxon>Ascomycota</taxon>
        <taxon>Pezizomycotina</taxon>
        <taxon>Sordariomycetes</taxon>
        <taxon>Hypocreomycetidae</taxon>
        <taxon>Microascales</taxon>
        <taxon>Microascaceae</taxon>
        <taxon>Cephalotrichum</taxon>
    </lineage>
</organism>
<name>A0AAE8N7T0_9PEZI</name>
<dbReference type="Pfam" id="PF24809">
    <property type="entry name" value="DUF7708"/>
    <property type="match status" value="1"/>
</dbReference>
<reference evidence="4" key="1">
    <citation type="submission" date="2018-03" db="EMBL/GenBank/DDBJ databases">
        <authorList>
            <person name="Guldener U."/>
        </authorList>
    </citation>
    <scope>NUCLEOTIDE SEQUENCE</scope>
</reference>
<dbReference type="PROSITE" id="PS50297">
    <property type="entry name" value="ANK_REP_REGION"/>
    <property type="match status" value="1"/>
</dbReference>
<comment type="caution">
    <text evidence="4">The sequence shown here is derived from an EMBL/GenBank/DDBJ whole genome shotgun (WGS) entry which is preliminary data.</text>
</comment>
<evidence type="ECO:0000256" key="2">
    <source>
        <dbReference type="PROSITE-ProRule" id="PRU00023"/>
    </source>
</evidence>
<dbReference type="InterPro" id="IPR056125">
    <property type="entry name" value="DUF7708"/>
</dbReference>
<dbReference type="PANTHER" id="PTHR10039:SF14">
    <property type="entry name" value="NACHT DOMAIN-CONTAINING PROTEIN"/>
    <property type="match status" value="1"/>
</dbReference>
<dbReference type="Proteomes" id="UP001187682">
    <property type="component" value="Unassembled WGS sequence"/>
</dbReference>
<keyword evidence="5" id="KW-1185">Reference proteome</keyword>
<dbReference type="InterPro" id="IPR036770">
    <property type="entry name" value="Ankyrin_rpt-contain_sf"/>
</dbReference>
<accession>A0AAE8N7T0</accession>
<dbReference type="PROSITE" id="PS50837">
    <property type="entry name" value="NACHT"/>
    <property type="match status" value="1"/>
</dbReference>
<keyword evidence="2" id="KW-0040">ANK repeat</keyword>
<proteinExistence type="predicted"/>
<feature type="domain" description="NACHT" evidence="3">
    <location>
        <begin position="279"/>
        <end position="415"/>
    </location>
</feature>
<keyword evidence="1" id="KW-0677">Repeat</keyword>
<evidence type="ECO:0000256" key="1">
    <source>
        <dbReference type="ARBA" id="ARBA00022737"/>
    </source>
</evidence>
<dbReference type="PROSITE" id="PS50088">
    <property type="entry name" value="ANK_REPEAT"/>
    <property type="match status" value="1"/>
</dbReference>
<dbReference type="InterPro" id="IPR056884">
    <property type="entry name" value="NPHP3-like_N"/>
</dbReference>
<dbReference type="SUPFAM" id="SSF48403">
    <property type="entry name" value="Ankyrin repeat"/>
    <property type="match status" value="1"/>
</dbReference>